<dbReference type="AlphaFoldDB" id="A0A2V5IRM6"/>
<dbReference type="Pfam" id="PF04954">
    <property type="entry name" value="SIP"/>
    <property type="match status" value="1"/>
</dbReference>
<evidence type="ECO:0000259" key="1">
    <source>
        <dbReference type="PROSITE" id="PS51384"/>
    </source>
</evidence>
<reference evidence="2 3" key="1">
    <citation type="submission" date="2018-05" db="EMBL/GenBank/DDBJ databases">
        <title>Genetic diversity of glacier-inhabiting Cryobacterium bacteria in China and description of Cryobacterium mengkeensis sp. nov. and Arthrobacter glacialis sp. nov.</title>
        <authorList>
            <person name="Liu Q."/>
            <person name="Xin Y.-H."/>
        </authorList>
    </citation>
    <scope>NUCLEOTIDE SEQUENCE [LARGE SCALE GENOMIC DNA]</scope>
    <source>
        <strain evidence="2 3">B7</strain>
    </source>
</reference>
<name>A0A2V5IRM6_9MICC</name>
<dbReference type="InterPro" id="IPR017938">
    <property type="entry name" value="Riboflavin_synthase-like_b-brl"/>
</dbReference>
<dbReference type="EMBL" id="QJVC01000004">
    <property type="protein sequence ID" value="PYI39189.1"/>
    <property type="molecule type" value="Genomic_DNA"/>
</dbReference>
<dbReference type="CDD" id="cd06193">
    <property type="entry name" value="siderophore_interacting"/>
    <property type="match status" value="1"/>
</dbReference>
<protein>
    <recommendedName>
        <fullName evidence="1">FAD-binding FR-type domain-containing protein</fullName>
    </recommendedName>
</protein>
<evidence type="ECO:0000313" key="2">
    <source>
        <dbReference type="EMBL" id="PYI39189.1"/>
    </source>
</evidence>
<dbReference type="Gene3D" id="3.40.50.80">
    <property type="entry name" value="Nucleotide-binding domain of ferredoxin-NADP reductase (FNR) module"/>
    <property type="match status" value="1"/>
</dbReference>
<dbReference type="InterPro" id="IPR017927">
    <property type="entry name" value="FAD-bd_FR_type"/>
</dbReference>
<dbReference type="InterPro" id="IPR007037">
    <property type="entry name" value="SIP_rossman_dom"/>
</dbReference>
<dbReference type="PROSITE" id="PS51384">
    <property type="entry name" value="FAD_FR"/>
    <property type="match status" value="1"/>
</dbReference>
<dbReference type="Pfam" id="PF08021">
    <property type="entry name" value="FAD_binding_9"/>
    <property type="match status" value="1"/>
</dbReference>
<evidence type="ECO:0000313" key="3">
    <source>
        <dbReference type="Proteomes" id="UP000247980"/>
    </source>
</evidence>
<dbReference type="OrthoDB" id="3291337at2"/>
<dbReference type="SUPFAM" id="SSF63380">
    <property type="entry name" value="Riboflavin synthase domain-like"/>
    <property type="match status" value="1"/>
</dbReference>
<dbReference type="PANTHER" id="PTHR30157">
    <property type="entry name" value="FERRIC REDUCTASE, NADPH-DEPENDENT"/>
    <property type="match status" value="1"/>
</dbReference>
<dbReference type="PANTHER" id="PTHR30157:SF0">
    <property type="entry name" value="NADPH-DEPENDENT FERRIC-CHELATE REDUCTASE"/>
    <property type="match status" value="1"/>
</dbReference>
<keyword evidence="3" id="KW-1185">Reference proteome</keyword>
<dbReference type="RefSeq" id="WP_110484749.1">
    <property type="nucleotide sequence ID" value="NZ_QJVC01000004.1"/>
</dbReference>
<feature type="domain" description="FAD-binding FR-type" evidence="1">
    <location>
        <begin position="23"/>
        <end position="185"/>
    </location>
</feature>
<dbReference type="GO" id="GO:0016491">
    <property type="term" value="F:oxidoreductase activity"/>
    <property type="evidence" value="ECO:0007669"/>
    <property type="project" value="InterPro"/>
</dbReference>
<organism evidence="2 3">
    <name type="scientific">Arthrobacter psychrolactophilus</name>
    <dbReference type="NCBI Taxonomy" id="92442"/>
    <lineage>
        <taxon>Bacteria</taxon>
        <taxon>Bacillati</taxon>
        <taxon>Actinomycetota</taxon>
        <taxon>Actinomycetes</taxon>
        <taxon>Micrococcales</taxon>
        <taxon>Micrococcaceae</taxon>
        <taxon>Arthrobacter</taxon>
    </lineage>
</organism>
<dbReference type="Proteomes" id="UP000247980">
    <property type="component" value="Unassembled WGS sequence"/>
</dbReference>
<sequence length="329" mass="35261">MSSVTLDNVSAVSNLDDDPVKPMRAFELRVSAVQQLSEHFRRITLTGPDLALFGSNAAGETLDLRVKVMIPSPGHALPELSNIRGSLQDDWYQGWLAVDEAVRGVMRTYTVRALRPAVPAVGDQAAIPAELDIDFVLHLDGGSGPAAQWAASAQPGDALMLVGPCARWGDCLGIEFAPGDSERLLLVGDETAVPAIAAILETLPAHVSGHAVLEVPTKADFLDISTPADMEIRWLARDAAAHGVELSRQVRALVIPAACDVGEEPEDVDVDATILWETPMASAGHGLYAWIAGEAATIRDLRRYLVRDVGMDRNAVAFMGYWRKGQALS</sequence>
<gene>
    <name evidence="2" type="ORF">CVS30_07775</name>
</gene>
<dbReference type="InterPro" id="IPR039374">
    <property type="entry name" value="SIP_fam"/>
</dbReference>
<dbReference type="InterPro" id="IPR013113">
    <property type="entry name" value="SIP_FAD-bd"/>
</dbReference>
<dbReference type="Gene3D" id="2.40.30.10">
    <property type="entry name" value="Translation factors"/>
    <property type="match status" value="1"/>
</dbReference>
<accession>A0A2V5IRM6</accession>
<dbReference type="InterPro" id="IPR039261">
    <property type="entry name" value="FNR_nucleotide-bd"/>
</dbReference>
<comment type="caution">
    <text evidence="2">The sequence shown here is derived from an EMBL/GenBank/DDBJ whole genome shotgun (WGS) entry which is preliminary data.</text>
</comment>
<proteinExistence type="predicted"/>